<comment type="caution">
    <text evidence="2">The sequence shown here is derived from an EMBL/GenBank/DDBJ whole genome shotgun (WGS) entry which is preliminary data.</text>
</comment>
<dbReference type="PROSITE" id="PS50878">
    <property type="entry name" value="RT_POL"/>
    <property type="match status" value="1"/>
</dbReference>
<dbReference type="Pfam" id="PF00078">
    <property type="entry name" value="RVT_1"/>
    <property type="match status" value="1"/>
</dbReference>
<name>A0AAD5IQI4_ACENE</name>
<dbReference type="FunFam" id="3.30.70.270:FF:000003">
    <property type="entry name" value="Transposon Ty3-G Gag-Pol polyprotein"/>
    <property type="match status" value="1"/>
</dbReference>
<reference evidence="2" key="1">
    <citation type="journal article" date="2022" name="Plant J.">
        <title>Strategies of tolerance reflected in two North American maple genomes.</title>
        <authorList>
            <person name="McEvoy S.L."/>
            <person name="Sezen U.U."/>
            <person name="Trouern-Trend A."/>
            <person name="McMahon S.M."/>
            <person name="Schaberg P.G."/>
            <person name="Yang J."/>
            <person name="Wegrzyn J.L."/>
            <person name="Swenson N.G."/>
        </authorList>
    </citation>
    <scope>NUCLEOTIDE SEQUENCE</scope>
    <source>
        <strain evidence="2">91603</strain>
    </source>
</reference>
<reference evidence="2" key="2">
    <citation type="submission" date="2023-02" db="EMBL/GenBank/DDBJ databases">
        <authorList>
            <person name="Swenson N.G."/>
            <person name="Wegrzyn J.L."/>
            <person name="Mcevoy S.L."/>
        </authorList>
    </citation>
    <scope>NUCLEOTIDE SEQUENCE</scope>
    <source>
        <strain evidence="2">91603</strain>
        <tissue evidence="2">Leaf</tissue>
    </source>
</reference>
<sequence length="144" mass="17055">MPFGLTNALATFCNLMNDVLYKFFDKFVIVYLNDIVIYNESLVEHVAHLKKVFSRLRERKLYVKKEKCQFCHQEVMFLGHWVGKGRIQIDERKVEAIRNWPAPSKIADLKSFLGLTNYYRRFIEGYSKKGSPLTDLLKNGRKWM</sequence>
<accession>A0AAD5IQI4</accession>
<dbReference type="InterPro" id="IPR043502">
    <property type="entry name" value="DNA/RNA_pol_sf"/>
</dbReference>
<proteinExistence type="predicted"/>
<evidence type="ECO:0000259" key="1">
    <source>
        <dbReference type="PROSITE" id="PS50878"/>
    </source>
</evidence>
<gene>
    <name evidence="2" type="ORF">LWI28_009620</name>
</gene>
<organism evidence="2 3">
    <name type="scientific">Acer negundo</name>
    <name type="common">Box elder</name>
    <dbReference type="NCBI Taxonomy" id="4023"/>
    <lineage>
        <taxon>Eukaryota</taxon>
        <taxon>Viridiplantae</taxon>
        <taxon>Streptophyta</taxon>
        <taxon>Embryophyta</taxon>
        <taxon>Tracheophyta</taxon>
        <taxon>Spermatophyta</taxon>
        <taxon>Magnoliopsida</taxon>
        <taxon>eudicotyledons</taxon>
        <taxon>Gunneridae</taxon>
        <taxon>Pentapetalae</taxon>
        <taxon>rosids</taxon>
        <taxon>malvids</taxon>
        <taxon>Sapindales</taxon>
        <taxon>Sapindaceae</taxon>
        <taxon>Hippocastanoideae</taxon>
        <taxon>Acereae</taxon>
        <taxon>Acer</taxon>
    </lineage>
</organism>
<keyword evidence="3" id="KW-1185">Reference proteome</keyword>
<dbReference type="Proteomes" id="UP001064489">
    <property type="component" value="Chromosome 8"/>
</dbReference>
<dbReference type="InterPro" id="IPR051320">
    <property type="entry name" value="Viral_Replic_Matur_Polypro"/>
</dbReference>
<feature type="domain" description="Reverse transcriptase" evidence="1">
    <location>
        <begin position="1"/>
        <end position="82"/>
    </location>
</feature>
<dbReference type="InterPro" id="IPR043128">
    <property type="entry name" value="Rev_trsase/Diguanyl_cyclase"/>
</dbReference>
<dbReference type="AlphaFoldDB" id="A0AAD5IQI4"/>
<protein>
    <recommendedName>
        <fullName evidence="1">Reverse transcriptase domain-containing protein</fullName>
    </recommendedName>
</protein>
<dbReference type="CDD" id="cd01647">
    <property type="entry name" value="RT_LTR"/>
    <property type="match status" value="1"/>
</dbReference>
<dbReference type="PANTHER" id="PTHR33064">
    <property type="entry name" value="POL PROTEIN"/>
    <property type="match status" value="1"/>
</dbReference>
<dbReference type="EMBL" id="JAJSOW010000103">
    <property type="protein sequence ID" value="KAI9173971.1"/>
    <property type="molecule type" value="Genomic_DNA"/>
</dbReference>
<dbReference type="InterPro" id="IPR000477">
    <property type="entry name" value="RT_dom"/>
</dbReference>
<dbReference type="PANTHER" id="PTHR33064:SF37">
    <property type="entry name" value="RIBONUCLEASE H"/>
    <property type="match status" value="1"/>
</dbReference>
<dbReference type="SUPFAM" id="SSF56672">
    <property type="entry name" value="DNA/RNA polymerases"/>
    <property type="match status" value="1"/>
</dbReference>
<evidence type="ECO:0000313" key="2">
    <source>
        <dbReference type="EMBL" id="KAI9173971.1"/>
    </source>
</evidence>
<evidence type="ECO:0000313" key="3">
    <source>
        <dbReference type="Proteomes" id="UP001064489"/>
    </source>
</evidence>
<dbReference type="Gene3D" id="3.30.70.270">
    <property type="match status" value="2"/>
</dbReference>